<reference evidence="1" key="1">
    <citation type="submission" date="2022-06" db="EMBL/GenBank/DDBJ databases">
        <title>Phylogenomic reconstructions and comparative analyses of Kickxellomycotina fungi.</title>
        <authorList>
            <person name="Reynolds N.K."/>
            <person name="Stajich J.E."/>
            <person name="Barry K."/>
            <person name="Grigoriev I.V."/>
            <person name="Crous P."/>
            <person name="Smith M.E."/>
        </authorList>
    </citation>
    <scope>NUCLEOTIDE SEQUENCE</scope>
    <source>
        <strain evidence="1">RSA 2271</strain>
    </source>
</reference>
<gene>
    <name evidence="1" type="ORF">EV182_000078</name>
</gene>
<dbReference type="Proteomes" id="UP001145114">
    <property type="component" value="Unassembled WGS sequence"/>
</dbReference>
<proteinExistence type="predicted"/>
<sequence length="604" mass="67207">MFLCELPEVTFVVNCGWGPSGAEIEGTAKERDRGAPKQDAFSALKGIDWGSVDFILIPNYEQMGLLPWITEYTDFRGDMYMTEPTQEPLLADMLARGTGSGNDDQNVPSTSKTPLFPSSSSTVYANTSPDLPQYTLQDVSQCIEKATDVRYNEVIKPLISISLHAKSAGYCIGSANWVVEYKGQRIVFVSSSSFLSQLHPRELDTAILRDIDIVVFSDLNLWQDLSGTIPALQALLQLAGDIVYTVKQKGHSIVMTRPYGLVNDLLQVVTAHIKNLALVSPQYIFVSPVAERTMQLGNIMGEWLNSSKREALYIPEYPFVERELRQENCLYYISSIADLATLPLPTEPCVVFVGTQDRETLRYLLKLWGRSNANAIFFYDIAEGQSLLNSIDVPHRLQVHSHPIDLRLDRHDVARLVELVGGNSHIVVPATICSALQDDPRLLSTTTLHGYSHLDVLTLELGRDTHYNIMIRGQLTKEAPTQAVESLKYPLKRPIPVRGRIEYVGNRLLLDTTAVNSGNGDSSDRGGTERVNVDALLAVLSKENVQLRTQNLTAADPKVQTIRADTPYGQATLHINRTDNDIGITCQSMAVQNYIRKLMSQCYM</sequence>
<dbReference type="EMBL" id="JAMZIH010005144">
    <property type="protein sequence ID" value="KAJ1676009.1"/>
    <property type="molecule type" value="Genomic_DNA"/>
</dbReference>
<comment type="caution">
    <text evidence="1">The sequence shown here is derived from an EMBL/GenBank/DDBJ whole genome shotgun (WGS) entry which is preliminary data.</text>
</comment>
<keyword evidence="2" id="KW-1185">Reference proteome</keyword>
<name>A0ACC1HNW7_9FUNG</name>
<evidence type="ECO:0000313" key="1">
    <source>
        <dbReference type="EMBL" id="KAJ1676009.1"/>
    </source>
</evidence>
<accession>A0ACC1HNW7</accession>
<organism evidence="1 2">
    <name type="scientific">Spiromyces aspiralis</name>
    <dbReference type="NCBI Taxonomy" id="68401"/>
    <lineage>
        <taxon>Eukaryota</taxon>
        <taxon>Fungi</taxon>
        <taxon>Fungi incertae sedis</taxon>
        <taxon>Zoopagomycota</taxon>
        <taxon>Kickxellomycotina</taxon>
        <taxon>Kickxellomycetes</taxon>
        <taxon>Kickxellales</taxon>
        <taxon>Kickxellaceae</taxon>
        <taxon>Spiromyces</taxon>
    </lineage>
</organism>
<evidence type="ECO:0000313" key="2">
    <source>
        <dbReference type="Proteomes" id="UP001145114"/>
    </source>
</evidence>
<protein>
    <submittedName>
        <fullName evidence="1">Uncharacterized protein</fullName>
    </submittedName>
</protein>